<accession>Q2CAM8</accession>
<sequence length="240" mass="25308">MLKPFLIAATLALAPAATLAEADGPDAWRVVNVPANDTLNIRMGPGTGYAVLGKLAPNARHLARGACVPFVPRDVRLDAADREALPPRWCFVDGGAGRQGWVSARYLGEDVAAGGAGGDTAGVGAPYDIALPLVRNLFHKAAFLDINDPAAMRAYFSSYTVPGLANRGAHPILDAQDADLANVAVRFADPPVIQGMATVIVTYENFGQPRRAEVHLRPDPDQGGAIRIFRIVHDSGAVVE</sequence>
<dbReference type="HOGENOM" id="CLU_1076783_0_0_5"/>
<keyword evidence="1" id="KW-0732">Signal</keyword>
<feature type="chain" id="PRO_5004207059" description="SH3b domain-containing protein" evidence="1">
    <location>
        <begin position="23"/>
        <end position="240"/>
    </location>
</feature>
<dbReference type="Proteomes" id="UP000003635">
    <property type="component" value="Unassembled WGS sequence"/>
</dbReference>
<feature type="signal peptide" evidence="1">
    <location>
        <begin position="1"/>
        <end position="22"/>
    </location>
</feature>
<dbReference type="Gene3D" id="2.30.30.40">
    <property type="entry name" value="SH3 Domains"/>
    <property type="match status" value="1"/>
</dbReference>
<gene>
    <name evidence="2" type="ORF">OG2516_15924</name>
</gene>
<evidence type="ECO:0000313" key="2">
    <source>
        <dbReference type="EMBL" id="EAR49724.1"/>
    </source>
</evidence>
<comment type="caution">
    <text evidence="2">The sequence shown here is derived from an EMBL/GenBank/DDBJ whole genome shotgun (WGS) entry which is preliminary data.</text>
</comment>
<proteinExistence type="predicted"/>
<dbReference type="RefSeq" id="WP_007257254.1">
    <property type="nucleotide sequence ID" value="NZ_CH724111.1"/>
</dbReference>
<reference evidence="2 3" key="1">
    <citation type="journal article" date="2010" name="J. Bacteriol.">
        <title>Genome sequences of Oceanicola granulosus HTCC2516(T) and Oceanicola batsensis HTCC2597(TDelta).</title>
        <authorList>
            <person name="Thrash J.C."/>
            <person name="Cho J.C."/>
            <person name="Vergin K.L."/>
            <person name="Giovannoni S.J."/>
        </authorList>
    </citation>
    <scope>NUCLEOTIDE SEQUENCE [LARGE SCALE GENOMIC DNA]</scope>
    <source>
        <strain evidence="3">ATCC BAA-861 / DSM 15982 / KCTC 12143 / HTCC2516</strain>
    </source>
</reference>
<keyword evidence="3" id="KW-1185">Reference proteome</keyword>
<protein>
    <recommendedName>
        <fullName evidence="4">SH3b domain-containing protein</fullName>
    </recommendedName>
</protein>
<evidence type="ECO:0000256" key="1">
    <source>
        <dbReference type="SAM" id="SignalP"/>
    </source>
</evidence>
<name>Q2CAM8_OCEGH</name>
<dbReference type="eggNOG" id="COG4991">
    <property type="taxonomic scope" value="Bacteria"/>
</dbReference>
<dbReference type="EMBL" id="AAOT01000050">
    <property type="protein sequence ID" value="EAR49724.1"/>
    <property type="molecule type" value="Genomic_DNA"/>
</dbReference>
<evidence type="ECO:0000313" key="3">
    <source>
        <dbReference type="Proteomes" id="UP000003635"/>
    </source>
</evidence>
<evidence type="ECO:0008006" key="4">
    <source>
        <dbReference type="Google" id="ProtNLM"/>
    </source>
</evidence>
<dbReference type="STRING" id="314256.OG2516_15924"/>
<organism evidence="2 3">
    <name type="scientific">Oceanicola granulosus (strain ATCC BAA-861 / DSM 15982 / KCTC 12143 / HTCC2516)</name>
    <dbReference type="NCBI Taxonomy" id="314256"/>
    <lineage>
        <taxon>Bacteria</taxon>
        <taxon>Pseudomonadati</taxon>
        <taxon>Pseudomonadota</taxon>
        <taxon>Alphaproteobacteria</taxon>
        <taxon>Rhodobacterales</taxon>
        <taxon>Roseobacteraceae</taxon>
        <taxon>Oceanicola</taxon>
    </lineage>
</organism>
<dbReference type="OrthoDB" id="964913at2"/>
<dbReference type="AlphaFoldDB" id="Q2CAM8"/>